<sequence>MFLSDNSYSKIFHSKIIDPLECDVVVVGGGLSGLSTAYHLAEKDQNLKVIILEKRQKIGGLCDFGVKYIRREHRAVWELLEKLEIHCVQREKMYRWRDFEDWSDTKGYLAKFEVMRFIERIDMECQNFNPNNVYQKWMTTMEDFISDNLLFEQSQNFIRFIVRTVTGVDPDLIRVDEFLVICFTCTSFSCMIDSLFEGDFSPTDGWTNTMQCLVKHLPTSVQIIKEKCVTQIIEIDARRVAVETHHGDIIQSKVVVIACPWQAVKQIKFTPQIWPHIMNRINNIDAYVTTFTVKYNNSTWKSIGHSGCLFNHKNHFYCYETHPGILTGALYHNSISETSKYPLTDILQLMSQKFGIHSLLMPVENEVKIFEQHILIDFPRTESSRGTIVWATTNSSQKFRGFINGAIHSGMRAAISALSVVRPNSIEYFDEVDSHEMKLKQNYGILERQLLKTNLATGIRAVKCFLMISAGYYLVKRYHETIFEQISEKIALIESKYGKIF</sequence>
<comment type="catalytic activity">
    <reaction evidence="8">
        <text>N-acetylputrescine + O2 + H2O = 4-acetamidobutanal + H2O2 + NH4(+)</text>
        <dbReference type="Rhea" id="RHEA:70283"/>
        <dbReference type="ChEBI" id="CHEBI:7386"/>
        <dbReference type="ChEBI" id="CHEBI:15377"/>
        <dbReference type="ChEBI" id="CHEBI:15379"/>
        <dbReference type="ChEBI" id="CHEBI:16240"/>
        <dbReference type="ChEBI" id="CHEBI:28938"/>
        <dbReference type="ChEBI" id="CHEBI:58263"/>
    </reaction>
    <physiologicalReaction direction="left-to-right" evidence="8">
        <dbReference type="Rhea" id="RHEA:70284"/>
    </physiologicalReaction>
</comment>
<evidence type="ECO:0000313" key="12">
    <source>
        <dbReference type="EMBL" id="SSX27077.1"/>
    </source>
</evidence>
<proteinExistence type="inferred from homology"/>
<evidence type="ECO:0000256" key="8">
    <source>
        <dbReference type="ARBA" id="ARBA00049430"/>
    </source>
</evidence>
<evidence type="ECO:0000256" key="3">
    <source>
        <dbReference type="ARBA" id="ARBA00005995"/>
    </source>
</evidence>
<dbReference type="GO" id="GO:0097621">
    <property type="term" value="F:monoamine oxidase activity"/>
    <property type="evidence" value="ECO:0007669"/>
    <property type="project" value="UniProtKB-EC"/>
</dbReference>
<evidence type="ECO:0000256" key="1">
    <source>
        <dbReference type="ARBA" id="ARBA00001974"/>
    </source>
</evidence>
<dbReference type="PRINTS" id="PR00757">
    <property type="entry name" value="AMINEOXDASEF"/>
</dbReference>
<evidence type="ECO:0000256" key="10">
    <source>
        <dbReference type="RuleBase" id="RU362067"/>
    </source>
</evidence>
<dbReference type="InterPro" id="IPR001613">
    <property type="entry name" value="Flavin_amine_oxidase"/>
</dbReference>
<name>A0A336MFG8_CULSO</name>
<comment type="subcellular location">
    <subcellularLocation>
        <location evidence="2">Mitochondrion outer membrane</location>
        <topology evidence="2">Single-pass type IV membrane protein</topology>
        <orientation evidence="2">Cytoplasmic side</orientation>
    </subcellularLocation>
</comment>
<evidence type="ECO:0000256" key="4">
    <source>
        <dbReference type="ARBA" id="ARBA00023002"/>
    </source>
</evidence>
<comment type="similarity">
    <text evidence="3 10">Belongs to the flavin monoamine oxidase family.</text>
</comment>
<evidence type="ECO:0000256" key="7">
    <source>
        <dbReference type="ARBA" id="ARBA00049354"/>
    </source>
</evidence>
<dbReference type="OMA" id="PIPFYFD"/>
<dbReference type="Pfam" id="PF01593">
    <property type="entry name" value="Amino_oxidase"/>
    <property type="match status" value="1"/>
</dbReference>
<evidence type="ECO:0000256" key="6">
    <source>
        <dbReference type="ARBA" id="ARBA00048448"/>
    </source>
</evidence>
<keyword evidence="4 10" id="KW-0560">Oxidoreductase</keyword>
<dbReference type="SUPFAM" id="SSF51905">
    <property type="entry name" value="FAD/NAD(P)-binding domain"/>
    <property type="match status" value="1"/>
</dbReference>
<dbReference type="AlphaFoldDB" id="A0A336MFG8"/>
<organism evidence="12">
    <name type="scientific">Culicoides sonorensis</name>
    <name type="common">Biting midge</name>
    <dbReference type="NCBI Taxonomy" id="179676"/>
    <lineage>
        <taxon>Eukaryota</taxon>
        <taxon>Metazoa</taxon>
        <taxon>Ecdysozoa</taxon>
        <taxon>Arthropoda</taxon>
        <taxon>Hexapoda</taxon>
        <taxon>Insecta</taxon>
        <taxon>Pterygota</taxon>
        <taxon>Neoptera</taxon>
        <taxon>Endopterygota</taxon>
        <taxon>Diptera</taxon>
        <taxon>Nematocera</taxon>
        <taxon>Chironomoidea</taxon>
        <taxon>Ceratopogonidae</taxon>
        <taxon>Ceratopogoninae</taxon>
        <taxon>Culicoides</taxon>
        <taxon>Monoculicoides</taxon>
    </lineage>
</organism>
<comment type="cofactor">
    <cofactor evidence="1 10">
        <name>FAD</name>
        <dbReference type="ChEBI" id="CHEBI:57692"/>
    </cofactor>
</comment>
<reference evidence="12" key="1">
    <citation type="submission" date="2018-07" db="EMBL/GenBank/DDBJ databases">
        <authorList>
            <person name="Quirk P.G."/>
            <person name="Krulwich T.A."/>
        </authorList>
    </citation>
    <scope>NUCLEOTIDE SEQUENCE</scope>
</reference>
<dbReference type="VEuPathDB" id="VectorBase:CSON014150"/>
<keyword evidence="10" id="KW-0285">Flavoprotein</keyword>
<keyword evidence="10" id="KW-0274">FAD</keyword>
<feature type="binding site" evidence="9">
    <location>
        <position position="32"/>
    </location>
    <ligand>
        <name>FAD</name>
        <dbReference type="ChEBI" id="CHEBI:57692"/>
    </ligand>
</feature>
<evidence type="ECO:0000256" key="9">
    <source>
        <dbReference type="PIRSR" id="PIRSR601613-1"/>
    </source>
</evidence>
<comment type="function">
    <text evidence="5">Catalyzes the oxidative deamination of primary and some secondary amines such as neurotransmitters, and exogenous amines including the tertiary amine, neurotoxin 1-methyl-4-phenyl-1,2,3,6-tetrahydropyridine (MPTP), with concomitant reduction of oxygen to hydrogen peroxide and participates in the metabolism of neuroactive and vasoactive amines in the central nervous system and peripheral tissues. Preferentially degrades benzylamine and phenylethylamine.</text>
</comment>
<comment type="catalytic activity">
    <reaction evidence="6">
        <text>a secondary aliphatic amine + O2 + H2O = a primary amine + an aldehyde + H2O2</text>
        <dbReference type="Rhea" id="RHEA:26414"/>
        <dbReference type="ChEBI" id="CHEBI:15377"/>
        <dbReference type="ChEBI" id="CHEBI:15379"/>
        <dbReference type="ChEBI" id="CHEBI:16240"/>
        <dbReference type="ChEBI" id="CHEBI:17478"/>
        <dbReference type="ChEBI" id="CHEBI:58855"/>
        <dbReference type="ChEBI" id="CHEBI:65296"/>
        <dbReference type="EC" id="1.4.3.4"/>
    </reaction>
</comment>
<dbReference type="GO" id="GO:0008131">
    <property type="term" value="F:primary methylamine oxidase activity"/>
    <property type="evidence" value="ECO:0007669"/>
    <property type="project" value="UniProtKB-ARBA"/>
</dbReference>
<dbReference type="GO" id="GO:0005741">
    <property type="term" value="C:mitochondrial outer membrane"/>
    <property type="evidence" value="ECO:0007669"/>
    <property type="project" value="UniProtKB-SubCell"/>
</dbReference>
<dbReference type="EC" id="1.4.3.-" evidence="10"/>
<evidence type="ECO:0000259" key="11">
    <source>
        <dbReference type="Pfam" id="PF01593"/>
    </source>
</evidence>
<dbReference type="InterPro" id="IPR036188">
    <property type="entry name" value="FAD/NAD-bd_sf"/>
</dbReference>
<dbReference type="PANTHER" id="PTHR43563">
    <property type="entry name" value="AMINE OXIDASE"/>
    <property type="match status" value="1"/>
</dbReference>
<gene>
    <name evidence="12" type="primary">CSON014150</name>
</gene>
<comment type="catalytic activity">
    <reaction evidence="7">
        <text>benzylamine + O2 + H2O = benzaldehyde + H2O2 + NH4(+)</text>
        <dbReference type="Rhea" id="RHEA:59424"/>
        <dbReference type="ChEBI" id="CHEBI:15377"/>
        <dbReference type="ChEBI" id="CHEBI:15379"/>
        <dbReference type="ChEBI" id="CHEBI:16240"/>
        <dbReference type="ChEBI" id="CHEBI:17169"/>
        <dbReference type="ChEBI" id="CHEBI:28938"/>
        <dbReference type="ChEBI" id="CHEBI:225238"/>
    </reaction>
    <physiologicalReaction direction="left-to-right" evidence="7">
        <dbReference type="Rhea" id="RHEA:59425"/>
    </physiologicalReaction>
</comment>
<feature type="domain" description="Amine oxidase" evidence="11">
    <location>
        <begin position="31"/>
        <end position="284"/>
    </location>
</feature>
<dbReference type="InterPro" id="IPR050703">
    <property type="entry name" value="Flavin_MAO"/>
</dbReference>
<dbReference type="InterPro" id="IPR002937">
    <property type="entry name" value="Amino_oxidase"/>
</dbReference>
<dbReference type="PANTHER" id="PTHR43563:SF1">
    <property type="entry name" value="AMINE OXIDASE [FLAVIN-CONTAINING] B"/>
    <property type="match status" value="1"/>
</dbReference>
<dbReference type="EMBL" id="UFQT01000768">
    <property type="protein sequence ID" value="SSX27077.1"/>
    <property type="molecule type" value="Genomic_DNA"/>
</dbReference>
<feature type="binding site" evidence="9">
    <location>
        <position position="229"/>
    </location>
    <ligand>
        <name>FAD</name>
        <dbReference type="ChEBI" id="CHEBI:57692"/>
    </ligand>
</feature>
<evidence type="ECO:0000256" key="5">
    <source>
        <dbReference type="ARBA" id="ARBA00045409"/>
    </source>
</evidence>
<dbReference type="Gene3D" id="3.50.50.60">
    <property type="entry name" value="FAD/NAD(P)-binding domain"/>
    <property type="match status" value="1"/>
</dbReference>
<accession>A0A336MFG8</accession>
<evidence type="ECO:0000256" key="2">
    <source>
        <dbReference type="ARBA" id="ARBA00004362"/>
    </source>
</evidence>
<protein>
    <recommendedName>
        <fullName evidence="10">Amine oxidase</fullName>
        <ecNumber evidence="10">1.4.3.-</ecNumber>
    </recommendedName>
</protein>